<reference evidence="2" key="2">
    <citation type="journal article" date="2023" name="IMA Fungus">
        <title>Comparative genomic study of the Penicillium genus elucidates a diverse pangenome and 15 lateral gene transfer events.</title>
        <authorList>
            <person name="Petersen C."/>
            <person name="Sorensen T."/>
            <person name="Nielsen M.R."/>
            <person name="Sondergaard T.E."/>
            <person name="Sorensen J.L."/>
            <person name="Fitzpatrick D.A."/>
            <person name="Frisvad J.C."/>
            <person name="Nielsen K.L."/>
        </authorList>
    </citation>
    <scope>NUCLEOTIDE SEQUENCE</scope>
    <source>
        <strain evidence="2">IBT 15544</strain>
    </source>
</reference>
<evidence type="ECO:0000313" key="2">
    <source>
        <dbReference type="EMBL" id="KAJ5218043.1"/>
    </source>
</evidence>
<evidence type="ECO:0000256" key="1">
    <source>
        <dbReference type="SAM" id="MobiDB-lite"/>
    </source>
</evidence>
<keyword evidence="3" id="KW-1185">Reference proteome</keyword>
<dbReference type="Gene3D" id="2.160.20.80">
    <property type="entry name" value="E3 ubiquitin-protein ligase SopA"/>
    <property type="match status" value="1"/>
</dbReference>
<protein>
    <submittedName>
        <fullName evidence="2">Uncharacterized protein</fullName>
    </submittedName>
</protein>
<reference evidence="2" key="1">
    <citation type="submission" date="2022-12" db="EMBL/GenBank/DDBJ databases">
        <authorList>
            <person name="Petersen C."/>
        </authorList>
    </citation>
    <scope>NUCLEOTIDE SEQUENCE</scope>
    <source>
        <strain evidence="2">IBT 15544</strain>
    </source>
</reference>
<feature type="region of interest" description="Disordered" evidence="1">
    <location>
        <begin position="183"/>
        <end position="228"/>
    </location>
</feature>
<evidence type="ECO:0000313" key="3">
    <source>
        <dbReference type="Proteomes" id="UP001150904"/>
    </source>
</evidence>
<dbReference type="SUPFAM" id="SSF141571">
    <property type="entry name" value="Pentapeptide repeat-like"/>
    <property type="match status" value="1"/>
</dbReference>
<dbReference type="RefSeq" id="XP_058312616.1">
    <property type="nucleotide sequence ID" value="XM_058447205.1"/>
</dbReference>
<sequence>MQKSNNQDSKPSPETTTLGDSNTITHCSLRNTAVTTSWAKHCTFEDCMLAQVRSAHRSTGRKSHFHNADSLSRSDFVDSVIRDRSSVSRSALKASTVRDASVLERSTVSGSVLSHGQVWRSALSDCDVEECSISRSEFKGMILKYGVWKKGQLVGKIGNREPVMIKKDSPEAAQLVDRRASFVPAVPEMDSKPRIPIDQQTPRHIDSDFSPDSEDSDHSEDLPPPYKV</sequence>
<proteinExistence type="predicted"/>
<organism evidence="2 3">
    <name type="scientific">Penicillium cinerascens</name>
    <dbReference type="NCBI Taxonomy" id="70096"/>
    <lineage>
        <taxon>Eukaryota</taxon>
        <taxon>Fungi</taxon>
        <taxon>Dikarya</taxon>
        <taxon>Ascomycota</taxon>
        <taxon>Pezizomycotina</taxon>
        <taxon>Eurotiomycetes</taxon>
        <taxon>Eurotiomycetidae</taxon>
        <taxon>Eurotiales</taxon>
        <taxon>Aspergillaceae</taxon>
        <taxon>Penicillium</taxon>
    </lineage>
</organism>
<comment type="caution">
    <text evidence="2">The sequence shown here is derived from an EMBL/GenBank/DDBJ whole genome shotgun (WGS) entry which is preliminary data.</text>
</comment>
<feature type="compositionally biased region" description="Acidic residues" evidence="1">
    <location>
        <begin position="209"/>
        <end position="218"/>
    </location>
</feature>
<dbReference type="OrthoDB" id="4187970at2759"/>
<feature type="region of interest" description="Disordered" evidence="1">
    <location>
        <begin position="1"/>
        <end position="23"/>
    </location>
</feature>
<dbReference type="EMBL" id="JAPQKR010000004">
    <property type="protein sequence ID" value="KAJ5218043.1"/>
    <property type="molecule type" value="Genomic_DNA"/>
</dbReference>
<dbReference type="GeneID" id="83174505"/>
<dbReference type="AlphaFoldDB" id="A0A9W9TCU2"/>
<gene>
    <name evidence="2" type="ORF">N7498_000142</name>
</gene>
<name>A0A9W9TCU2_9EURO</name>
<dbReference type="Proteomes" id="UP001150904">
    <property type="component" value="Unassembled WGS sequence"/>
</dbReference>
<feature type="compositionally biased region" description="Basic and acidic residues" evidence="1">
    <location>
        <begin position="189"/>
        <end position="207"/>
    </location>
</feature>
<accession>A0A9W9TCU2</accession>